<dbReference type="PANTHER" id="PTHR32410:SF163">
    <property type="entry name" value="DC1 DOMAIN-CONTAINING PROTEIN"/>
    <property type="match status" value="1"/>
</dbReference>
<dbReference type="InterPro" id="IPR004146">
    <property type="entry name" value="DC1"/>
</dbReference>
<keyword evidence="2" id="KW-0677">Repeat</keyword>
<reference evidence="6 7" key="1">
    <citation type="submission" date="2013-09" db="EMBL/GenBank/DDBJ databases">
        <title>Corchorus capsularis genome sequencing.</title>
        <authorList>
            <person name="Alam M."/>
            <person name="Haque M.S."/>
            <person name="Islam M.S."/>
            <person name="Emdad E.M."/>
            <person name="Islam M.M."/>
            <person name="Ahmed B."/>
            <person name="Halim A."/>
            <person name="Hossen Q.M.M."/>
            <person name="Hossain M.Z."/>
            <person name="Ahmed R."/>
            <person name="Khan M.M."/>
            <person name="Islam R."/>
            <person name="Rashid M.M."/>
            <person name="Khan S.A."/>
            <person name="Rahman M.S."/>
            <person name="Alam M."/>
        </authorList>
    </citation>
    <scope>NUCLEOTIDE SEQUENCE [LARGE SCALE GENOMIC DNA]</scope>
    <source>
        <strain evidence="7">cv. CVL-1</strain>
        <tissue evidence="6">Whole seedling</tissue>
    </source>
</reference>
<dbReference type="InterPro" id="IPR001965">
    <property type="entry name" value="Znf_PHD"/>
</dbReference>
<dbReference type="GO" id="GO:0008270">
    <property type="term" value="F:zinc ion binding"/>
    <property type="evidence" value="ECO:0007669"/>
    <property type="project" value="UniProtKB-KW"/>
</dbReference>
<dbReference type="Gene3D" id="3.30.40.10">
    <property type="entry name" value="Zinc/RING finger domain, C3HC4 (zinc finger)"/>
    <property type="match status" value="1"/>
</dbReference>
<evidence type="ECO:0000256" key="3">
    <source>
        <dbReference type="ARBA" id="ARBA00022771"/>
    </source>
</evidence>
<sequence length="1420" mass="163243">MKQGLLLWSPCYLSPPISHSISLQIPTTKHAPKLPSISASIDSAEQSKKAKKRYASEELNLDNLAHLDPQWWVVRGLRQPSSWARTLARNFPDIDEFRRNYYRKDLVADLLFNVKMNGGKEEMDGTLRYLGHEHPLAAVVQDGQITTASDQYCRCYCCGEAIINGTPSYCCSLKECKFFLHKSCAELELPPRIDHALHPQHPLDLVVPEIPGGYHWCDFCGSHNRLLISYYCASCSFRLDVRCALLISLAEIFLKSVHDHPLVLLESQNFGFTVTFFQFLDYGFCITCKKSISSLPIYKCFHCEDKFSLHKECAELPRQINHPYDRLHRLSLFPSPVSHQEECSCYSCKIIKWDGLVYRCSPCNIELTLEDVSAPQTISVSDTSYHEHPWTLVPCPMSFTCDFCGLEGDRTPYICTTCNLVVHRKCTKMPRAIRIARHRHPISHVYSLQQSDDDRLYEECRICYERVMARYGSYFCSAPNCNYIAHVHCATDPNIWDGTIVLEDDEMTCNEFDLNMITDVISEVSVGEDEMAMEIKHAFHPHNLMLSFKDQIMDDNICHGCMRLISSTHFYNCKKCSFFLHKSCAELPRVYGHPIHKHLLKLEKSEETFLCTACDRLHDGFMYTCDHEDCRYLRGRLCFKLDIQCSLLPDSLRHPSHEHRLFLSLDDHRGDCRGCPEKGISPAYRCTKRCDFAVDVRCLTLPETAKYKYDRHPLTLAYYDKSDPKQIYCDVWEEERDSSNWFYHCARCDNSLHQECALGQLPFIQIGSTCKLYRHKHGHFTFVENIWDCPPCNSCREICYRQSDTQQQQLSARERRQLRNERRQIDSLGSSMVGCSGLQGSWSRDKPRSWLEHSVGTSQKSNLRGVVDIDESSCVLGEEEAVCKGHLEITRMPLQVEADMALDDGYTPLLHLAAMNGKASDEEHITKSSLLLGLIRVALVDLKDLVADLLFNFNMDGGKGEMDGTLQYFGHEHPLVFVQDPQITASDQHCGCCGESTEGTPSYCCSLKDLKAFYRCFHCDDIFSLHKECAELPLQINHPYDTSSFTLPKSNFPSRGICLDTTNNFNFRHNSPTSMDSGAMSNVIHQQQSGDDDDRLYEECRICYEKVMLRYGIYFCSAPNCNYIAHVHCATDRNIWDGTVVLEGDEMSSNEFDQNMITDVISEVKVGEDVMAMEIKHAFHDHDLILNFKGEIMDDTICNGCIRPISTTDHFYTCKKCSFFLHKSCAELPRVIGHPIHKHLLKLEKSKEIFFCRACARLYNGFVYTCDNEDCSRIYWDGFKLDIQCSLLPDSLRHPSHEQHRLFLSLDDYKGDCRGCPNKGITTAYRCTKPCDFAVDVRCLTLPQTIGSKCMEEYEPGQHHEHNFTFVDNIWDCPPCEECGKICYRQALKCEECNYTIHWICPRENDLRLASLGWKIYYRM</sequence>
<evidence type="ECO:0000256" key="1">
    <source>
        <dbReference type="ARBA" id="ARBA00022723"/>
    </source>
</evidence>
<dbReference type="OrthoDB" id="938199at2759"/>
<dbReference type="Gramene" id="OMO66519">
    <property type="protein sequence ID" value="OMO66519"/>
    <property type="gene ID" value="CCACVL1_21100"/>
</dbReference>
<comment type="caution">
    <text evidence="6">The sequence shown here is derived from an EMBL/GenBank/DDBJ whole genome shotgun (WGS) entry which is preliminary data.</text>
</comment>
<accession>A0A1R3H835</accession>
<keyword evidence="3" id="KW-0863">Zinc-finger</keyword>
<dbReference type="STRING" id="210143.A0A1R3H835"/>
<gene>
    <name evidence="6" type="ORF">CCACVL1_21100</name>
</gene>
<evidence type="ECO:0000313" key="7">
    <source>
        <dbReference type="Proteomes" id="UP000188268"/>
    </source>
</evidence>
<dbReference type="EMBL" id="AWWV01012523">
    <property type="protein sequence ID" value="OMO66519.1"/>
    <property type="molecule type" value="Genomic_DNA"/>
</dbReference>
<dbReference type="SMART" id="SM00249">
    <property type="entry name" value="PHD"/>
    <property type="match status" value="6"/>
</dbReference>
<evidence type="ECO:0000259" key="5">
    <source>
        <dbReference type="PROSITE" id="PS50081"/>
    </source>
</evidence>
<dbReference type="InterPro" id="IPR002219">
    <property type="entry name" value="PKC_DAG/PE"/>
</dbReference>
<name>A0A1R3H835_COCAP</name>
<dbReference type="PROSITE" id="PS50081">
    <property type="entry name" value="ZF_DAG_PE_2"/>
    <property type="match status" value="2"/>
</dbReference>
<keyword evidence="7" id="KW-1185">Reference proteome</keyword>
<evidence type="ECO:0000256" key="4">
    <source>
        <dbReference type="ARBA" id="ARBA00022833"/>
    </source>
</evidence>
<keyword evidence="1" id="KW-0479">Metal-binding</keyword>
<dbReference type="InterPro" id="IPR046349">
    <property type="entry name" value="C1-like_sf"/>
</dbReference>
<evidence type="ECO:0000313" key="6">
    <source>
        <dbReference type="EMBL" id="OMO66519.1"/>
    </source>
</evidence>
<protein>
    <submittedName>
        <fullName evidence="6">Zinc finger, PHD-type</fullName>
    </submittedName>
</protein>
<dbReference type="PANTHER" id="PTHR32410">
    <property type="entry name" value="CYSTEINE/HISTIDINE-RICH C1 DOMAIN FAMILY PROTEIN"/>
    <property type="match status" value="1"/>
</dbReference>
<feature type="domain" description="Phorbol-ester/DAG-type" evidence="5">
    <location>
        <begin position="536"/>
        <end position="592"/>
    </location>
</feature>
<keyword evidence="4" id="KW-0862">Zinc</keyword>
<proteinExistence type="predicted"/>
<dbReference type="InterPro" id="IPR013083">
    <property type="entry name" value="Znf_RING/FYVE/PHD"/>
</dbReference>
<feature type="domain" description="Phorbol-ester/DAG-type" evidence="5">
    <location>
        <begin position="1361"/>
        <end position="1409"/>
    </location>
</feature>
<dbReference type="Pfam" id="PF03107">
    <property type="entry name" value="C1_2"/>
    <property type="match status" value="7"/>
</dbReference>
<evidence type="ECO:0000256" key="2">
    <source>
        <dbReference type="ARBA" id="ARBA00022737"/>
    </source>
</evidence>
<dbReference type="SUPFAM" id="SSF57889">
    <property type="entry name" value="Cysteine-rich domain"/>
    <property type="match status" value="9"/>
</dbReference>
<organism evidence="6 7">
    <name type="scientific">Corchorus capsularis</name>
    <name type="common">Jute</name>
    <dbReference type="NCBI Taxonomy" id="210143"/>
    <lineage>
        <taxon>Eukaryota</taxon>
        <taxon>Viridiplantae</taxon>
        <taxon>Streptophyta</taxon>
        <taxon>Embryophyta</taxon>
        <taxon>Tracheophyta</taxon>
        <taxon>Spermatophyta</taxon>
        <taxon>Magnoliopsida</taxon>
        <taxon>eudicotyledons</taxon>
        <taxon>Gunneridae</taxon>
        <taxon>Pentapetalae</taxon>
        <taxon>rosids</taxon>
        <taxon>malvids</taxon>
        <taxon>Malvales</taxon>
        <taxon>Malvaceae</taxon>
        <taxon>Grewioideae</taxon>
        <taxon>Apeibeae</taxon>
        <taxon>Corchorus</taxon>
    </lineage>
</organism>
<dbReference type="InterPro" id="IPR053192">
    <property type="entry name" value="Vacuole_Formation_Reg"/>
</dbReference>
<dbReference type="Proteomes" id="UP000188268">
    <property type="component" value="Unassembled WGS sequence"/>
</dbReference>